<sequence>MKTKNFSFYFRAKVFLDFLGFIDKFIYKPNYVLRVIQKFVDADLQPYMYVFGFKINY</sequence>
<reference evidence="1" key="1">
    <citation type="journal article" date="2015" name="Nature">
        <title>Complex archaea that bridge the gap between prokaryotes and eukaryotes.</title>
        <authorList>
            <person name="Spang A."/>
            <person name="Saw J.H."/>
            <person name="Jorgensen S.L."/>
            <person name="Zaremba-Niedzwiedzka K."/>
            <person name="Martijn J."/>
            <person name="Lind A.E."/>
            <person name="van Eijk R."/>
            <person name="Schleper C."/>
            <person name="Guy L."/>
            <person name="Ettema T.J."/>
        </authorList>
    </citation>
    <scope>NUCLEOTIDE SEQUENCE</scope>
</reference>
<dbReference type="EMBL" id="LAZR01007945">
    <property type="protein sequence ID" value="KKM81903.1"/>
    <property type="molecule type" value="Genomic_DNA"/>
</dbReference>
<protein>
    <submittedName>
        <fullName evidence="1">Uncharacterized protein</fullName>
    </submittedName>
</protein>
<name>A0A0F9KIX8_9ZZZZ</name>
<accession>A0A0F9KIX8</accession>
<comment type="caution">
    <text evidence="1">The sequence shown here is derived from an EMBL/GenBank/DDBJ whole genome shotgun (WGS) entry which is preliminary data.</text>
</comment>
<organism evidence="1">
    <name type="scientific">marine sediment metagenome</name>
    <dbReference type="NCBI Taxonomy" id="412755"/>
    <lineage>
        <taxon>unclassified sequences</taxon>
        <taxon>metagenomes</taxon>
        <taxon>ecological metagenomes</taxon>
    </lineage>
</organism>
<evidence type="ECO:0000313" key="1">
    <source>
        <dbReference type="EMBL" id="KKM81903.1"/>
    </source>
</evidence>
<gene>
    <name evidence="1" type="ORF">LCGC14_1325110</name>
</gene>
<dbReference type="AlphaFoldDB" id="A0A0F9KIX8"/>
<proteinExistence type="predicted"/>